<evidence type="ECO:0000259" key="3">
    <source>
        <dbReference type="Pfam" id="PF02784"/>
    </source>
</evidence>
<organism evidence="4 5">
    <name type="scientific">Neobacillus mesonae</name>
    <dbReference type="NCBI Taxonomy" id="1193713"/>
    <lineage>
        <taxon>Bacteria</taxon>
        <taxon>Bacillati</taxon>
        <taxon>Bacillota</taxon>
        <taxon>Bacilli</taxon>
        <taxon>Bacillales</taxon>
        <taxon>Bacillaceae</taxon>
        <taxon>Neobacillus</taxon>
    </lineage>
</organism>
<dbReference type="SUPFAM" id="SSF50621">
    <property type="entry name" value="Alanine racemase C-terminal domain-like"/>
    <property type="match status" value="1"/>
</dbReference>
<keyword evidence="2" id="KW-0663">Pyridoxal phosphate</keyword>
<gene>
    <name evidence="4" type="ORF">CHR53_22300</name>
</gene>
<dbReference type="AlphaFoldDB" id="A0A3Q9QWV7"/>
<evidence type="ECO:0000256" key="2">
    <source>
        <dbReference type="ARBA" id="ARBA00022898"/>
    </source>
</evidence>
<dbReference type="InterPro" id="IPR029066">
    <property type="entry name" value="PLP-binding_barrel"/>
</dbReference>
<dbReference type="InterPro" id="IPR022644">
    <property type="entry name" value="De-COase2_N"/>
</dbReference>
<dbReference type="KEGG" id="nmk:CHR53_22300"/>
<dbReference type="Gene3D" id="3.20.20.10">
    <property type="entry name" value="Alanine racemase"/>
    <property type="match status" value="1"/>
</dbReference>
<evidence type="ECO:0000313" key="5">
    <source>
        <dbReference type="Proteomes" id="UP000282892"/>
    </source>
</evidence>
<dbReference type="GO" id="GO:0008836">
    <property type="term" value="F:diaminopimelate decarboxylase activity"/>
    <property type="evidence" value="ECO:0007669"/>
    <property type="project" value="TreeGrafter"/>
</dbReference>
<dbReference type="PANTHER" id="PTHR43727">
    <property type="entry name" value="DIAMINOPIMELATE DECARBOXYLASE"/>
    <property type="match status" value="1"/>
</dbReference>
<dbReference type="PANTHER" id="PTHR43727:SF2">
    <property type="entry name" value="GROUP IV DECARBOXYLASE"/>
    <property type="match status" value="1"/>
</dbReference>
<proteinExistence type="predicted"/>
<dbReference type="Pfam" id="PF02784">
    <property type="entry name" value="Orn_Arg_deC_N"/>
    <property type="match status" value="1"/>
</dbReference>
<dbReference type="STRING" id="1193713.GCA_001636315_01354"/>
<accession>A0A3Q9QWV7</accession>
<dbReference type="InterPro" id="IPR009006">
    <property type="entry name" value="Ala_racemase/Decarboxylase_C"/>
</dbReference>
<dbReference type="EMBL" id="CP022572">
    <property type="protein sequence ID" value="AZU65098.1"/>
    <property type="molecule type" value="Genomic_DNA"/>
</dbReference>
<sequence length="414" mass="47356">MDHYTTAQLAQQFGSSFYLLDVNKLRSNYQKINNAFSSRYEKFVIGYSYKTNYLPFLCKELDQLGAYAEVVSRLEYDLALKIGVKPAKIIFNGPVKSYEDIEFALENGSIINIDSLYEIDYVKTYCLKKQDKPIKVGLRVNFDIGNNGRSVLQEGYEVSRFGICVTNGNFQYAIDQLNKFENVQIAGLHGHFSTSGRKVETYHEITKKLCELAKENIADSVEYIDIGGGIYGEIPASFNMQAPSFDDYADAVCSVMNAEFTGYEKKPYLILEPGISMVANTFRFVSKVIETKKVQDKYFVLIDGSVHNIKPTMHKLNLPMKIVRQSNDEKKIAAYNIVGYTCMEKDYLAHDVLGDLPFRDDYIFFENVGAYTIVFNPPFIKERPCIAAFDGDDYFIVRKKESINEFFNEDIYVF</sequence>
<evidence type="ECO:0000313" key="4">
    <source>
        <dbReference type="EMBL" id="AZU65098.1"/>
    </source>
</evidence>
<name>A0A3Q9QWV7_9BACI</name>
<evidence type="ECO:0000256" key="1">
    <source>
        <dbReference type="ARBA" id="ARBA00001933"/>
    </source>
</evidence>
<dbReference type="GO" id="GO:0009089">
    <property type="term" value="P:lysine biosynthetic process via diaminopimelate"/>
    <property type="evidence" value="ECO:0007669"/>
    <property type="project" value="TreeGrafter"/>
</dbReference>
<dbReference type="OrthoDB" id="9802241at2"/>
<dbReference type="Gene3D" id="2.40.37.10">
    <property type="entry name" value="Lyase, Ornithine Decarboxylase, Chain A, domain 1"/>
    <property type="match status" value="1"/>
</dbReference>
<reference evidence="4 5" key="1">
    <citation type="submission" date="2017-07" db="EMBL/GenBank/DDBJ databases">
        <title>The complete genome sequence of Bacillus mesonae strain H20-5, an efficient strain improving plant abiotic stress resistance.</title>
        <authorList>
            <person name="Kim S.Y."/>
            <person name="Song H."/>
            <person name="Sang M.K."/>
            <person name="Weon H.-Y."/>
            <person name="Song J."/>
        </authorList>
    </citation>
    <scope>NUCLEOTIDE SEQUENCE [LARGE SCALE GENOMIC DNA]</scope>
    <source>
        <strain evidence="4 5">H20-5</strain>
    </source>
</reference>
<feature type="domain" description="Orn/DAP/Arg decarboxylase 2 N-terminal" evidence="3">
    <location>
        <begin position="29"/>
        <end position="279"/>
    </location>
</feature>
<keyword evidence="5" id="KW-1185">Reference proteome</keyword>
<comment type="cofactor">
    <cofactor evidence="1">
        <name>pyridoxal 5'-phosphate</name>
        <dbReference type="ChEBI" id="CHEBI:597326"/>
    </cofactor>
</comment>
<dbReference type="SUPFAM" id="SSF51419">
    <property type="entry name" value="PLP-binding barrel"/>
    <property type="match status" value="1"/>
</dbReference>
<protein>
    <submittedName>
        <fullName evidence="4">Diaminopimelate decarboxylase</fullName>
    </submittedName>
</protein>
<dbReference type="Proteomes" id="UP000282892">
    <property type="component" value="Chromosome"/>
</dbReference>